<dbReference type="EMBL" id="AYCK01011843">
    <property type="status" value="NOT_ANNOTATED_CDS"/>
    <property type="molecule type" value="Genomic_DNA"/>
</dbReference>
<evidence type="ECO:0000256" key="9">
    <source>
        <dbReference type="ARBA" id="ARBA00023098"/>
    </source>
</evidence>
<sequence length="704" mass="80200">HSISSGHFVISLAELLYQLNLSVSLDQFSTAKMVDYEVTVYTANRTAATTFNNVFLKLVGTNGESERKRLLSLRGPSAFVRGAVASFTVSSPTFLGKLVLVELDKQPLLLFPEDSWFPAKVEVKSPDGDIYNFPVYRWISDSKVHRFREGTALKGFEDSHHLGRYSREQELKQRQKDYCWDVYVEGIPHCIKTDGPSSLPPEVRFSFTKQTEFIFTTSTGQVCLEESQIENRMFYRNKIWNPKHAHQCQNKSINSKVSIFKSSSKDNFWRRGYDHNSEEIAVLSNIQLPLNLPVTDKMVFPDGCCSLAEEIKKGNIFLCDYKQMDGVKTNTINDEKQYLMAPLVLLHKTPDDKLMPIAIQLKQKPAEDNPIFLPSDSEHDWLMAKIFVRSADFNEHQLNVHLLRTHLLAEVFAVSLLRNVPMVHPLHKLLIPHTRYTLQINFLARNRLISEEGVFTKFSASGGEGMITILRRSLSSVTYSSLCVPEDIAERGVKDVPNFYYRDDALRLWDTINRFVRGILTYYYKTDAEVQQDSELQKWILDIFEHGFLSQPRSGIPQKLTTVDELIKFVTMVIFTGSAQHAAVNSGQFDFGSWMPNTPISLQLPPPTKKGEATEETMLKTLPDVNTTVQGMATMWLLSQQSSDFAPLGQYSEDHFSEETPRQMIANFQKELAALSAAIKERNKTLEVPYTFLDPEEVENSVAI</sequence>
<evidence type="ECO:0000259" key="15">
    <source>
        <dbReference type="PROSITE" id="PS50095"/>
    </source>
</evidence>
<evidence type="ECO:0000256" key="11">
    <source>
        <dbReference type="PIRSR" id="PIRSR601885-2"/>
    </source>
</evidence>
<organism evidence="17 18">
    <name type="scientific">Poecilia formosa</name>
    <name type="common">Amazon molly</name>
    <name type="synonym">Limia formosa</name>
    <dbReference type="NCBI Taxonomy" id="48698"/>
    <lineage>
        <taxon>Eukaryota</taxon>
        <taxon>Metazoa</taxon>
        <taxon>Chordata</taxon>
        <taxon>Craniata</taxon>
        <taxon>Vertebrata</taxon>
        <taxon>Euteleostomi</taxon>
        <taxon>Actinopterygii</taxon>
        <taxon>Neopterygii</taxon>
        <taxon>Teleostei</taxon>
        <taxon>Neoteleostei</taxon>
        <taxon>Acanthomorphata</taxon>
        <taxon>Ovalentaria</taxon>
        <taxon>Atherinomorphae</taxon>
        <taxon>Cyprinodontiformes</taxon>
        <taxon>Poeciliidae</taxon>
        <taxon>Poeciliinae</taxon>
        <taxon>Poecilia</taxon>
    </lineage>
</organism>
<dbReference type="GeneTree" id="ENSGT00940000155191"/>
<dbReference type="InterPro" id="IPR020833">
    <property type="entry name" value="LipOase_Fe_BS"/>
</dbReference>
<dbReference type="GO" id="GO:0016702">
    <property type="term" value="F:oxidoreductase activity, acting on single donors with incorporation of molecular oxygen, incorporation of two atoms of oxygen"/>
    <property type="evidence" value="ECO:0007669"/>
    <property type="project" value="InterPro"/>
</dbReference>
<dbReference type="EMBL" id="AYCK01011842">
    <property type="status" value="NOT_ANNOTATED_CDS"/>
    <property type="molecule type" value="Genomic_DNA"/>
</dbReference>
<feature type="binding site" evidence="11">
    <location>
        <position position="114"/>
    </location>
    <ligand>
        <name>Ca(2+)</name>
        <dbReference type="ChEBI" id="CHEBI:29108"/>
        <label>1</label>
    </ligand>
</feature>
<evidence type="ECO:0000256" key="4">
    <source>
        <dbReference type="ARBA" id="ARBA00022490"/>
    </source>
</evidence>
<reference evidence="17" key="2">
    <citation type="submission" date="2025-08" db="UniProtKB">
        <authorList>
            <consortium name="Ensembl"/>
        </authorList>
    </citation>
    <scope>IDENTIFICATION</scope>
</reference>
<dbReference type="Pfam" id="PF01477">
    <property type="entry name" value="PLAT"/>
    <property type="match status" value="1"/>
</dbReference>
<keyword evidence="5 10" id="KW-0479">Metal-binding</keyword>
<evidence type="ECO:0000259" key="16">
    <source>
        <dbReference type="PROSITE" id="PS51393"/>
    </source>
</evidence>
<dbReference type="AlphaFoldDB" id="A0A087Y4B0"/>
<keyword evidence="9" id="KW-0443">Lipid metabolism</keyword>
<keyword evidence="18" id="KW-1185">Reference proteome</keyword>
<dbReference type="Gene3D" id="1.20.245.10">
    <property type="entry name" value="Lipoxygenase-1, Domain 5"/>
    <property type="match status" value="1"/>
</dbReference>
<dbReference type="InterPro" id="IPR001885">
    <property type="entry name" value="LipOase_mml"/>
</dbReference>
<dbReference type="PROSITE" id="PS00711">
    <property type="entry name" value="LIPOXYGENASE_1"/>
    <property type="match status" value="1"/>
</dbReference>
<comment type="subcellular location">
    <subcellularLocation>
        <location evidence="1">Cytoplasm</location>
    </subcellularLocation>
</comment>
<comment type="cofactor">
    <cofactor evidence="10">
        <name>Fe cation</name>
        <dbReference type="ChEBI" id="CHEBI:24875"/>
    </cofactor>
    <text evidence="10">Binds 1 Fe cation per subunit.</text>
</comment>
<dbReference type="PROSITE" id="PS00081">
    <property type="entry name" value="LIPOXYGENASE_2"/>
    <property type="match status" value="1"/>
</dbReference>
<keyword evidence="4" id="KW-0963">Cytoplasm</keyword>
<dbReference type="GO" id="GO:0005506">
    <property type="term" value="F:iron ion binding"/>
    <property type="evidence" value="ECO:0007669"/>
    <property type="project" value="InterPro"/>
</dbReference>
<name>A0A087Y4B0_POEFO</name>
<evidence type="ECO:0000313" key="17">
    <source>
        <dbReference type="Ensembl" id="ENSPFOP00000012863.2"/>
    </source>
</evidence>
<evidence type="ECO:0000256" key="3">
    <source>
        <dbReference type="ARBA" id="ARBA00009419"/>
    </source>
</evidence>
<evidence type="ECO:0000313" key="18">
    <source>
        <dbReference type="Proteomes" id="UP000028760"/>
    </source>
</evidence>
<reference evidence="17" key="3">
    <citation type="submission" date="2025-09" db="UniProtKB">
        <authorList>
            <consortium name="Ensembl"/>
        </authorList>
    </citation>
    <scope>IDENTIFICATION</scope>
</reference>
<dbReference type="InterPro" id="IPR020834">
    <property type="entry name" value="LipOase_CS"/>
</dbReference>
<dbReference type="PRINTS" id="PR00087">
    <property type="entry name" value="LIPOXYGENASE"/>
</dbReference>
<dbReference type="SUPFAM" id="SSF48484">
    <property type="entry name" value="Lipoxigenase"/>
    <property type="match status" value="1"/>
</dbReference>
<evidence type="ECO:0000256" key="5">
    <source>
        <dbReference type="ARBA" id="ARBA00022723"/>
    </source>
</evidence>
<dbReference type="EMBL" id="AYCK01011844">
    <property type="status" value="NOT_ANNOTATED_CDS"/>
    <property type="molecule type" value="Genomic_DNA"/>
</dbReference>
<evidence type="ECO:0000256" key="10">
    <source>
        <dbReference type="PIRSR" id="PIRSR601885-1"/>
    </source>
</evidence>
<dbReference type="GO" id="GO:0005737">
    <property type="term" value="C:cytoplasm"/>
    <property type="evidence" value="ECO:0007669"/>
    <property type="project" value="UniProtKB-SubCell"/>
</dbReference>
<feature type="binding site" evidence="10">
    <location>
        <position position="581"/>
    </location>
    <ligand>
        <name>Fe cation</name>
        <dbReference type="ChEBI" id="CHEBI:24875"/>
        <note>catalytic</note>
    </ligand>
</feature>
<feature type="site" description="Essential for stabilizing binding to COTL1" evidence="12">
    <location>
        <position position="138"/>
    </location>
</feature>
<accession>A0A087Y4B0</accession>
<dbReference type="InterPro" id="IPR001024">
    <property type="entry name" value="PLAT/LH2_dom"/>
</dbReference>
<dbReference type="InterPro" id="IPR036392">
    <property type="entry name" value="PLAT/LH2_dom_sf"/>
</dbReference>
<dbReference type="Ensembl" id="ENSPFOT00000012881.2">
    <property type="protein sequence ID" value="ENSPFOP00000012863.2"/>
    <property type="gene ID" value="ENSPFOG00000012681.2"/>
</dbReference>
<protein>
    <recommendedName>
        <fullName evidence="19">Lipoxygenase domain-containing protein</fullName>
    </recommendedName>
</protein>
<dbReference type="InterPro" id="IPR036226">
    <property type="entry name" value="LipOase_C_sf"/>
</dbReference>
<comment type="pathway">
    <text evidence="2">Lipid metabolism.</text>
</comment>
<dbReference type="InterPro" id="IPR013819">
    <property type="entry name" value="LipOase_C"/>
</dbReference>
<feature type="domain" description="Lipoxygenase" evidence="16">
    <location>
        <begin position="152"/>
        <end position="704"/>
    </location>
</feature>
<keyword evidence="6 14" id="KW-0223">Dioxygenase</keyword>
<dbReference type="SUPFAM" id="SSF49723">
    <property type="entry name" value="Lipase/lipooxygenase domain (PLAT/LH2 domain)"/>
    <property type="match status" value="1"/>
</dbReference>
<dbReference type="InterPro" id="IPR000907">
    <property type="entry name" value="LipOase"/>
</dbReference>
<dbReference type="Gene3D" id="3.10.450.60">
    <property type="match status" value="1"/>
</dbReference>
<dbReference type="PRINTS" id="PR00467">
    <property type="entry name" value="MAMLPOXGNASE"/>
</dbReference>
<evidence type="ECO:0000256" key="13">
    <source>
        <dbReference type="PROSITE-ProRule" id="PRU00152"/>
    </source>
</evidence>
<dbReference type="Gene3D" id="2.60.60.20">
    <property type="entry name" value="PLAT/LH2 domain"/>
    <property type="match status" value="1"/>
</dbReference>
<comment type="caution">
    <text evidence="13">Lacks conserved residue(s) required for the propagation of feature annotation.</text>
</comment>
<proteinExistence type="inferred from homology"/>
<evidence type="ECO:0000256" key="8">
    <source>
        <dbReference type="ARBA" id="ARBA00023004"/>
    </source>
</evidence>
<dbReference type="EMBL" id="AYCK01011841">
    <property type="status" value="NOT_ANNOTATED_CDS"/>
    <property type="molecule type" value="Genomic_DNA"/>
</dbReference>
<keyword evidence="11" id="KW-0106">Calcium</keyword>
<evidence type="ECO:0000256" key="2">
    <source>
        <dbReference type="ARBA" id="ARBA00005189"/>
    </source>
</evidence>
<reference evidence="18" key="1">
    <citation type="submission" date="2013-10" db="EMBL/GenBank/DDBJ databases">
        <authorList>
            <person name="Schartl M."/>
            <person name="Warren W."/>
        </authorList>
    </citation>
    <scope>NUCLEOTIDE SEQUENCE [LARGE SCALE GENOMIC DNA]</scope>
    <source>
        <strain evidence="18">female</strain>
    </source>
</reference>
<dbReference type="PANTHER" id="PTHR11771">
    <property type="entry name" value="LIPOXYGENASE"/>
    <property type="match status" value="1"/>
</dbReference>
<evidence type="ECO:0000256" key="1">
    <source>
        <dbReference type="ARBA" id="ARBA00004496"/>
    </source>
</evidence>
<dbReference type="PROSITE" id="PS51393">
    <property type="entry name" value="LIPOXYGENASE_3"/>
    <property type="match status" value="1"/>
</dbReference>
<keyword evidence="8 10" id="KW-0408">Iron</keyword>
<evidence type="ECO:0000256" key="14">
    <source>
        <dbReference type="RuleBase" id="RU003974"/>
    </source>
</evidence>
<dbReference type="Proteomes" id="UP000028760">
    <property type="component" value="Unassembled WGS sequence"/>
</dbReference>
<dbReference type="GO" id="GO:0034440">
    <property type="term" value="P:lipid oxidation"/>
    <property type="evidence" value="ECO:0007669"/>
    <property type="project" value="InterPro"/>
</dbReference>
<evidence type="ECO:0000256" key="12">
    <source>
        <dbReference type="PIRSR" id="PIRSR601885-3"/>
    </source>
</evidence>
<dbReference type="OMA" id="YKITCEH"/>
<feature type="binding site" evidence="10">
    <location>
        <position position="406"/>
    </location>
    <ligand>
        <name>Fe cation</name>
        <dbReference type="ChEBI" id="CHEBI:24875"/>
        <note>catalytic</note>
    </ligand>
</feature>
<feature type="binding site" evidence="10">
    <location>
        <position position="704"/>
    </location>
    <ligand>
        <name>Fe cation</name>
        <dbReference type="ChEBI" id="CHEBI:24875"/>
        <note>catalytic</note>
    </ligand>
</feature>
<evidence type="ECO:0000256" key="7">
    <source>
        <dbReference type="ARBA" id="ARBA00023002"/>
    </source>
</evidence>
<dbReference type="eggNOG" id="ENOG502QQSP">
    <property type="taxonomic scope" value="Eukaryota"/>
</dbReference>
<dbReference type="SMART" id="SM00308">
    <property type="entry name" value="LH2"/>
    <property type="match status" value="1"/>
</dbReference>
<dbReference type="FunFam" id="1.20.245.10:FF:000001">
    <property type="entry name" value="Arachidonate 5-lipoxygenase a"/>
    <property type="match status" value="1"/>
</dbReference>
<dbReference type="STRING" id="48698.ENSPFOP00000012863"/>
<dbReference type="Pfam" id="PF00305">
    <property type="entry name" value="Lipoxygenase"/>
    <property type="match status" value="1"/>
</dbReference>
<feature type="domain" description="PLAT" evidence="15">
    <location>
        <begin position="34"/>
        <end position="153"/>
    </location>
</feature>
<keyword evidence="7 14" id="KW-0560">Oxidoreductase</keyword>
<evidence type="ECO:0000256" key="6">
    <source>
        <dbReference type="ARBA" id="ARBA00022964"/>
    </source>
</evidence>
<dbReference type="PROSITE" id="PS50095">
    <property type="entry name" value="PLAT"/>
    <property type="match status" value="1"/>
</dbReference>
<feature type="binding site" evidence="10">
    <location>
        <position position="401"/>
    </location>
    <ligand>
        <name>Fe cation</name>
        <dbReference type="ChEBI" id="CHEBI:24875"/>
        <note>catalytic</note>
    </ligand>
</feature>
<comment type="similarity">
    <text evidence="3 14">Belongs to the lipoxygenase family.</text>
</comment>
<evidence type="ECO:0008006" key="19">
    <source>
        <dbReference type="Google" id="ProtNLM"/>
    </source>
</evidence>